<feature type="domain" description="Clp R" evidence="2">
    <location>
        <begin position="84"/>
        <end position="225"/>
    </location>
</feature>
<reference evidence="3 4" key="1">
    <citation type="submission" date="2010-10" db="EMBL/GenBank/DDBJ databases">
        <title>Complete sequence of Frankia sp. EuI1c.</title>
        <authorList>
            <consortium name="US DOE Joint Genome Institute"/>
            <person name="Lucas S."/>
            <person name="Copeland A."/>
            <person name="Lapidus A."/>
            <person name="Cheng J.-F."/>
            <person name="Bruce D."/>
            <person name="Goodwin L."/>
            <person name="Pitluck S."/>
            <person name="Chertkov O."/>
            <person name="Detter J.C."/>
            <person name="Han C."/>
            <person name="Tapia R."/>
            <person name="Land M."/>
            <person name="Hauser L."/>
            <person name="Jeffries C."/>
            <person name="Kyrpides N."/>
            <person name="Ivanova N."/>
            <person name="Mikhailova N."/>
            <person name="Beauchemin N."/>
            <person name="Sen A."/>
            <person name="Sur S.A."/>
            <person name="Gtari M."/>
            <person name="Wall L."/>
            <person name="Tisa L."/>
            <person name="Woyke T."/>
        </authorList>
    </citation>
    <scope>NUCLEOTIDE SEQUENCE [LARGE SCALE GENOMIC DNA]</scope>
    <source>
        <strain evidence="4">DSM 45817 / CECT 9037 / EuI1c</strain>
    </source>
</reference>
<dbReference type="Pfam" id="PF02861">
    <property type="entry name" value="Clp_N"/>
    <property type="match status" value="1"/>
</dbReference>
<gene>
    <name evidence="3" type="ordered locus">FraEuI1c_0277</name>
</gene>
<dbReference type="Proteomes" id="UP000002484">
    <property type="component" value="Chromosome"/>
</dbReference>
<protein>
    <submittedName>
        <fullName evidence="3">Clp domain protein</fullName>
    </submittedName>
</protein>
<dbReference type="STRING" id="298654.FraEuI1c_0277"/>
<name>E3J672_PSEI1</name>
<dbReference type="InterPro" id="IPR036628">
    <property type="entry name" value="Clp_N_dom_sf"/>
</dbReference>
<evidence type="ECO:0000256" key="1">
    <source>
        <dbReference type="PROSITE-ProRule" id="PRU01251"/>
    </source>
</evidence>
<dbReference type="eggNOG" id="COG0542">
    <property type="taxonomic scope" value="Bacteria"/>
</dbReference>
<keyword evidence="1" id="KW-0677">Repeat</keyword>
<dbReference type="Gene3D" id="1.10.1780.10">
    <property type="entry name" value="Clp, N-terminal domain"/>
    <property type="match status" value="1"/>
</dbReference>
<dbReference type="InParanoid" id="E3J672"/>
<sequence length="225" mass="24201">MEIAEQIIAAVKPLKGDELHQLSAAAWQVARIQIEADVAMRMFVEQALEAGASWVEVGGLLGIGHRAARERFGPESTASVAEPFSHYTKDASDSVTAASREARTLGSPYLGTEHLLLGLLGQPGSRATRVLEWLDVSHASIRDAVNEETVHREAPSAAHLAFTGRAQAVLQTHAPREMSRAQAELIDTDILLLALLADEGGIARRVLESSGVTADRVRSWRAQAT</sequence>
<dbReference type="RefSeq" id="WP_013421486.1">
    <property type="nucleotide sequence ID" value="NC_014666.1"/>
</dbReference>
<accession>E3J672</accession>
<evidence type="ECO:0000259" key="2">
    <source>
        <dbReference type="PROSITE" id="PS51903"/>
    </source>
</evidence>
<dbReference type="SUPFAM" id="SSF81923">
    <property type="entry name" value="Double Clp-N motif"/>
    <property type="match status" value="1"/>
</dbReference>
<keyword evidence="4" id="KW-1185">Reference proteome</keyword>
<dbReference type="PANTHER" id="PTHR47016:SF5">
    <property type="entry name" value="CLP DOMAIN SUPERFAMILY PROTEIN"/>
    <property type="match status" value="1"/>
</dbReference>
<dbReference type="EMBL" id="CP002299">
    <property type="protein sequence ID" value="ADP78363.1"/>
    <property type="molecule type" value="Genomic_DNA"/>
</dbReference>
<evidence type="ECO:0000313" key="4">
    <source>
        <dbReference type="Proteomes" id="UP000002484"/>
    </source>
</evidence>
<organism evidence="3 4">
    <name type="scientific">Pseudofrankia inefficax (strain DSM 45817 / CECT 9037 / DDB 130130 / EuI1c)</name>
    <name type="common">Frankia inefficax</name>
    <dbReference type="NCBI Taxonomy" id="298654"/>
    <lineage>
        <taxon>Bacteria</taxon>
        <taxon>Bacillati</taxon>
        <taxon>Actinomycetota</taxon>
        <taxon>Actinomycetes</taxon>
        <taxon>Frankiales</taxon>
        <taxon>Frankiaceae</taxon>
        <taxon>Pseudofrankia</taxon>
    </lineage>
</organism>
<dbReference type="PANTHER" id="PTHR47016">
    <property type="entry name" value="ATP-DEPENDENT CLP PROTEASE ATP-BINDING SUBUNIT CLPT1, CHLOROPLASTIC"/>
    <property type="match status" value="1"/>
</dbReference>
<dbReference type="HOGENOM" id="CLU_083296_0_0_11"/>
<dbReference type="InterPro" id="IPR004176">
    <property type="entry name" value="Clp_R_N"/>
</dbReference>
<dbReference type="KEGG" id="fri:FraEuI1c_0277"/>
<proteinExistence type="predicted"/>
<dbReference type="InterPro" id="IPR044217">
    <property type="entry name" value="CLPT1/2"/>
</dbReference>
<dbReference type="PROSITE" id="PS51903">
    <property type="entry name" value="CLP_R"/>
    <property type="match status" value="1"/>
</dbReference>
<evidence type="ECO:0000313" key="3">
    <source>
        <dbReference type="EMBL" id="ADP78363.1"/>
    </source>
</evidence>
<dbReference type="OrthoDB" id="3628183at2"/>
<dbReference type="AlphaFoldDB" id="E3J672"/>